<dbReference type="PANTHER" id="PTHR47074">
    <property type="entry name" value="BNAC02G40300D PROTEIN"/>
    <property type="match status" value="1"/>
</dbReference>
<name>A0ABQ7X6K4_BRANA</name>
<proteinExistence type="predicted"/>
<protein>
    <recommendedName>
        <fullName evidence="1">RNase H type-1 domain-containing protein</fullName>
    </recommendedName>
</protein>
<dbReference type="InterPro" id="IPR052929">
    <property type="entry name" value="RNase_H-like_EbsB-rel"/>
</dbReference>
<sequence length="120" mass="13031">MGWHFSDSMASPAGSNFSKRRSVPSALVAEAFALKTAISEAVNRGIDSLRVFSDSKSLISLLVTKKNHTWIQGTLFDIHYLSSSFSNISFHFIPRVGNTLADTLAKSALLSLINSPSVDE</sequence>
<evidence type="ECO:0000313" key="3">
    <source>
        <dbReference type="Proteomes" id="UP000824890"/>
    </source>
</evidence>
<dbReference type="CDD" id="cd06222">
    <property type="entry name" value="RNase_H_like"/>
    <property type="match status" value="1"/>
</dbReference>
<evidence type="ECO:0000259" key="1">
    <source>
        <dbReference type="Pfam" id="PF13456"/>
    </source>
</evidence>
<comment type="caution">
    <text evidence="2">The sequence shown here is derived from an EMBL/GenBank/DDBJ whole genome shotgun (WGS) entry which is preliminary data.</text>
</comment>
<dbReference type="InterPro" id="IPR036397">
    <property type="entry name" value="RNaseH_sf"/>
</dbReference>
<dbReference type="SUPFAM" id="SSF53098">
    <property type="entry name" value="Ribonuclease H-like"/>
    <property type="match status" value="1"/>
</dbReference>
<accession>A0ABQ7X6K4</accession>
<reference evidence="2 3" key="1">
    <citation type="submission" date="2021-05" db="EMBL/GenBank/DDBJ databases">
        <title>Genome Assembly of Synthetic Allotetraploid Brassica napus Reveals Homoeologous Exchanges between Subgenomes.</title>
        <authorList>
            <person name="Davis J.T."/>
        </authorList>
    </citation>
    <scope>NUCLEOTIDE SEQUENCE [LARGE SCALE GENOMIC DNA]</scope>
    <source>
        <strain evidence="3">cv. Da-Ae</strain>
        <tissue evidence="2">Seedling</tissue>
    </source>
</reference>
<gene>
    <name evidence="2" type="ORF">HID58_095283</name>
</gene>
<dbReference type="PANTHER" id="PTHR47074:SF49">
    <property type="entry name" value="POLYNUCLEOTIDYL TRANSFERASE, RIBONUCLEASE H-LIKE SUPERFAMILY PROTEIN"/>
    <property type="match status" value="1"/>
</dbReference>
<dbReference type="Pfam" id="PF13456">
    <property type="entry name" value="RVT_3"/>
    <property type="match status" value="1"/>
</dbReference>
<dbReference type="InterPro" id="IPR012337">
    <property type="entry name" value="RNaseH-like_sf"/>
</dbReference>
<dbReference type="InterPro" id="IPR044730">
    <property type="entry name" value="RNase_H-like_dom_plant"/>
</dbReference>
<dbReference type="EMBL" id="JAGKQM010001955">
    <property type="protein sequence ID" value="KAH0850736.1"/>
    <property type="molecule type" value="Genomic_DNA"/>
</dbReference>
<dbReference type="InterPro" id="IPR002156">
    <property type="entry name" value="RNaseH_domain"/>
</dbReference>
<evidence type="ECO:0000313" key="2">
    <source>
        <dbReference type="EMBL" id="KAH0850736.1"/>
    </source>
</evidence>
<organism evidence="2 3">
    <name type="scientific">Brassica napus</name>
    <name type="common">Rape</name>
    <dbReference type="NCBI Taxonomy" id="3708"/>
    <lineage>
        <taxon>Eukaryota</taxon>
        <taxon>Viridiplantae</taxon>
        <taxon>Streptophyta</taxon>
        <taxon>Embryophyta</taxon>
        <taxon>Tracheophyta</taxon>
        <taxon>Spermatophyta</taxon>
        <taxon>Magnoliopsida</taxon>
        <taxon>eudicotyledons</taxon>
        <taxon>Gunneridae</taxon>
        <taxon>Pentapetalae</taxon>
        <taxon>rosids</taxon>
        <taxon>malvids</taxon>
        <taxon>Brassicales</taxon>
        <taxon>Brassicaceae</taxon>
        <taxon>Brassiceae</taxon>
        <taxon>Brassica</taxon>
    </lineage>
</organism>
<dbReference type="Proteomes" id="UP000824890">
    <property type="component" value="Unassembled WGS sequence"/>
</dbReference>
<feature type="domain" description="RNase H type-1" evidence="1">
    <location>
        <begin position="22"/>
        <end position="108"/>
    </location>
</feature>
<dbReference type="Gene3D" id="3.30.420.10">
    <property type="entry name" value="Ribonuclease H-like superfamily/Ribonuclease H"/>
    <property type="match status" value="1"/>
</dbReference>
<keyword evidence="3" id="KW-1185">Reference proteome</keyword>